<dbReference type="GO" id="GO:0030313">
    <property type="term" value="C:cell envelope"/>
    <property type="evidence" value="ECO:0007669"/>
    <property type="project" value="UniProtKB-SubCell"/>
</dbReference>
<gene>
    <name evidence="8" type="ORF">KDY119_00693</name>
</gene>
<reference evidence="8 9" key="1">
    <citation type="submission" date="2019-10" db="EMBL/GenBank/DDBJ databases">
        <title>Genome sequence of Luteimicrobium xylanilyticum HY-24.</title>
        <authorList>
            <person name="Kim D.Y."/>
            <person name="Park H.-Y."/>
        </authorList>
    </citation>
    <scope>NUCLEOTIDE SEQUENCE [LARGE SCALE GENOMIC DNA]</scope>
    <source>
        <strain evidence="8 9">HY-24</strain>
    </source>
</reference>
<dbReference type="Proteomes" id="UP000326702">
    <property type="component" value="Chromosome"/>
</dbReference>
<keyword evidence="3" id="KW-0812">Transmembrane</keyword>
<organism evidence="8 9">
    <name type="scientific">Luteimicrobium xylanilyticum</name>
    <dbReference type="NCBI Taxonomy" id="1133546"/>
    <lineage>
        <taxon>Bacteria</taxon>
        <taxon>Bacillati</taxon>
        <taxon>Actinomycetota</taxon>
        <taxon>Actinomycetes</taxon>
        <taxon>Micrococcales</taxon>
        <taxon>Luteimicrobium</taxon>
    </lineage>
</organism>
<dbReference type="PROSITE" id="PS51352">
    <property type="entry name" value="THIOREDOXIN_2"/>
    <property type="match status" value="1"/>
</dbReference>
<dbReference type="Pfam" id="PF08534">
    <property type="entry name" value="Redoxin"/>
    <property type="match status" value="1"/>
</dbReference>
<keyword evidence="4" id="KW-1015">Disulfide bond</keyword>
<dbReference type="KEGG" id="lxl:KDY119_00693"/>
<dbReference type="SUPFAM" id="SSF52833">
    <property type="entry name" value="Thioredoxin-like"/>
    <property type="match status" value="1"/>
</dbReference>
<dbReference type="InterPro" id="IPR013740">
    <property type="entry name" value="Redoxin"/>
</dbReference>
<sequence length="230" mass="23445">MVTNRTPSAPRRPVSQGTPRLRRHGGTVPRPRPARLAALAAVLVAGALALTGCTSSSGNGGGNLGFVQGDGSVKTWTPSERSKPVTLTGTAFDGTKVDTSAWRGDVVVVNTWYAGCAPCRKEAPDLASLASSEKDGVHFVGINSTDDAGAAEAFQRTFKITYPSISDKSGSVVATLQGVVPVQAVPTTVVLDADGRVAARVLGATTKTTLADLISDVRASDGTATAAPTS</sequence>
<dbReference type="PANTHER" id="PTHR42852:SF6">
    <property type="entry name" value="THIOL:DISULFIDE INTERCHANGE PROTEIN DSBE"/>
    <property type="match status" value="1"/>
</dbReference>
<name>A0A5P9Q745_9MICO</name>
<keyword evidence="2" id="KW-0201">Cytochrome c-type biogenesis</keyword>
<protein>
    <recommendedName>
        <fullName evidence="7">Thioredoxin domain-containing protein</fullName>
    </recommendedName>
</protein>
<keyword evidence="9" id="KW-1185">Reference proteome</keyword>
<evidence type="ECO:0000256" key="2">
    <source>
        <dbReference type="ARBA" id="ARBA00022748"/>
    </source>
</evidence>
<dbReference type="PANTHER" id="PTHR42852">
    <property type="entry name" value="THIOL:DISULFIDE INTERCHANGE PROTEIN DSBE"/>
    <property type="match status" value="1"/>
</dbReference>
<keyword evidence="3" id="KW-0735">Signal-anchor</keyword>
<evidence type="ECO:0000256" key="5">
    <source>
        <dbReference type="ARBA" id="ARBA00023284"/>
    </source>
</evidence>
<dbReference type="AlphaFoldDB" id="A0A5P9Q745"/>
<evidence type="ECO:0000256" key="3">
    <source>
        <dbReference type="ARBA" id="ARBA00022968"/>
    </source>
</evidence>
<evidence type="ECO:0000313" key="8">
    <source>
        <dbReference type="EMBL" id="QFU97199.1"/>
    </source>
</evidence>
<dbReference type="Gene3D" id="3.40.30.10">
    <property type="entry name" value="Glutaredoxin"/>
    <property type="match status" value="1"/>
</dbReference>
<evidence type="ECO:0000256" key="6">
    <source>
        <dbReference type="SAM" id="MobiDB-lite"/>
    </source>
</evidence>
<keyword evidence="5" id="KW-0676">Redox-active center</keyword>
<evidence type="ECO:0000256" key="4">
    <source>
        <dbReference type="ARBA" id="ARBA00023157"/>
    </source>
</evidence>
<feature type="region of interest" description="Disordered" evidence="6">
    <location>
        <begin position="1"/>
        <end position="32"/>
    </location>
</feature>
<dbReference type="InterPro" id="IPR013766">
    <property type="entry name" value="Thioredoxin_domain"/>
</dbReference>
<accession>A0A5P9Q745</accession>
<dbReference type="GO" id="GO:0016491">
    <property type="term" value="F:oxidoreductase activity"/>
    <property type="evidence" value="ECO:0007669"/>
    <property type="project" value="InterPro"/>
</dbReference>
<evidence type="ECO:0000313" key="9">
    <source>
        <dbReference type="Proteomes" id="UP000326702"/>
    </source>
</evidence>
<dbReference type="InterPro" id="IPR036249">
    <property type="entry name" value="Thioredoxin-like_sf"/>
</dbReference>
<dbReference type="GO" id="GO:0017004">
    <property type="term" value="P:cytochrome complex assembly"/>
    <property type="evidence" value="ECO:0007669"/>
    <property type="project" value="UniProtKB-KW"/>
</dbReference>
<feature type="domain" description="Thioredoxin" evidence="7">
    <location>
        <begin position="76"/>
        <end position="219"/>
    </location>
</feature>
<evidence type="ECO:0000259" key="7">
    <source>
        <dbReference type="PROSITE" id="PS51352"/>
    </source>
</evidence>
<evidence type="ECO:0000256" key="1">
    <source>
        <dbReference type="ARBA" id="ARBA00004196"/>
    </source>
</evidence>
<proteinExistence type="predicted"/>
<dbReference type="EMBL" id="CP045529">
    <property type="protein sequence ID" value="QFU97199.1"/>
    <property type="molecule type" value="Genomic_DNA"/>
</dbReference>
<dbReference type="CDD" id="cd02966">
    <property type="entry name" value="TlpA_like_family"/>
    <property type="match status" value="1"/>
</dbReference>
<dbReference type="InterPro" id="IPR050553">
    <property type="entry name" value="Thioredoxin_ResA/DsbE_sf"/>
</dbReference>
<comment type="subcellular location">
    <subcellularLocation>
        <location evidence="1">Cell envelope</location>
    </subcellularLocation>
</comment>